<evidence type="ECO:0000256" key="6">
    <source>
        <dbReference type="ARBA" id="ARBA00022989"/>
    </source>
</evidence>
<dbReference type="Proteomes" id="UP000092666">
    <property type="component" value="Unassembled WGS sequence"/>
</dbReference>
<dbReference type="PANTHER" id="PTHR23501">
    <property type="entry name" value="MAJOR FACILITATOR SUPERFAMILY"/>
    <property type="match status" value="1"/>
</dbReference>
<keyword evidence="4" id="KW-0410">Iron transport</keyword>
<comment type="similarity">
    <text evidence="2">Belongs to the major facilitator superfamily.</text>
</comment>
<evidence type="ECO:0000256" key="7">
    <source>
        <dbReference type="ARBA" id="ARBA00023004"/>
    </source>
</evidence>
<evidence type="ECO:0000256" key="8">
    <source>
        <dbReference type="ARBA" id="ARBA00023136"/>
    </source>
</evidence>
<evidence type="ECO:0000256" key="9">
    <source>
        <dbReference type="SAM" id="MobiDB-lite"/>
    </source>
</evidence>
<feature type="transmembrane region" description="Helical" evidence="10">
    <location>
        <begin position="158"/>
        <end position="177"/>
    </location>
</feature>
<evidence type="ECO:0000256" key="3">
    <source>
        <dbReference type="ARBA" id="ARBA00022448"/>
    </source>
</evidence>
<keyword evidence="7" id="KW-0408">Iron</keyword>
<feature type="transmembrane region" description="Helical" evidence="10">
    <location>
        <begin position="371"/>
        <end position="389"/>
    </location>
</feature>
<dbReference type="FunFam" id="1.20.1250.20:FF:000302">
    <property type="entry name" value="MFS siderochrome iron transporter MirB"/>
    <property type="match status" value="1"/>
</dbReference>
<name>A0A1B9GLW2_9TREE</name>
<keyword evidence="6 10" id="KW-1133">Transmembrane helix</keyword>
<feature type="transmembrane region" description="Helical" evidence="10">
    <location>
        <begin position="246"/>
        <end position="267"/>
    </location>
</feature>
<dbReference type="InterPro" id="IPR036259">
    <property type="entry name" value="MFS_trans_sf"/>
</dbReference>
<feature type="transmembrane region" description="Helical" evidence="10">
    <location>
        <begin position="333"/>
        <end position="351"/>
    </location>
</feature>
<sequence>MAPTALSDDHPEARSASDSTAAAAKDDGKELVDSTHDGSAGANVDQLHYSERDHDRNAKGPFEDGSIDNEEDYQRGVRQMRAITSVWSKQSLYLTYALMWTMYFVNAWQGSITGNLGPYIVSDFSAHSLIPVIGIVSSVMSGAAYPPIAKMLNLWDRAFGFALMTAMATLGLILSAVCTNIKTYCAAQVFYSIGIGGMIFSVDVMTTDTSSLRDRGLAFAFTSSPYIITAFAGPKGAEGFHDTNWRWGYGTFAIILPIIASILVVNLQINKVKARKAGVLVEVSSNRTPMQSLIHYLIEFDAIGIVLLAAGFVLFLLPFSIAQSAQDQWRSPHIIAMLVVGAVLLVAFGLFERYLAPKPFLPYKLLISRTVLGACLIDAIYQIAYYCWASYFTSFLQVVYNTSVAEAGYISNTFDVVSGVWLLGVGYMIRRTGRFRWILYGAIPIFMLGIGLMIYFRQPGKSVGYIVMCQIFAALGGGAMIICQQVAVLAASTHENAAAALALLNLFGTMGDAIGGSISGAIWTNTFPNALLKYLPEESLDMFDDIYEDLETQLSYPIGDPTRDAIIHAYGDAQSKMLIAGTVIMTLSFSLIFVIRNIKVSEIQQVKGLLF</sequence>
<keyword evidence="4" id="KW-0406">Ion transport</keyword>
<keyword evidence="3" id="KW-0813">Transport</keyword>
<feature type="compositionally biased region" description="Basic and acidic residues" evidence="9">
    <location>
        <begin position="24"/>
        <end position="36"/>
    </location>
</feature>
<evidence type="ECO:0000256" key="1">
    <source>
        <dbReference type="ARBA" id="ARBA00004141"/>
    </source>
</evidence>
<dbReference type="GO" id="GO:0010106">
    <property type="term" value="P:cellular response to iron ion starvation"/>
    <property type="evidence" value="ECO:0007669"/>
    <property type="project" value="UniProtKB-ARBA"/>
</dbReference>
<gene>
    <name evidence="12" type="ORF">I316_06235</name>
</gene>
<proteinExistence type="inferred from homology"/>
<evidence type="ECO:0000259" key="11">
    <source>
        <dbReference type="PROSITE" id="PS50850"/>
    </source>
</evidence>
<dbReference type="InterPro" id="IPR020846">
    <property type="entry name" value="MFS_dom"/>
</dbReference>
<feature type="transmembrane region" description="Helical" evidence="10">
    <location>
        <begin position="498"/>
        <end position="523"/>
    </location>
</feature>
<dbReference type="GO" id="GO:0022857">
    <property type="term" value="F:transmembrane transporter activity"/>
    <property type="evidence" value="ECO:0007669"/>
    <property type="project" value="InterPro"/>
</dbReference>
<feature type="transmembrane region" description="Helical" evidence="10">
    <location>
        <begin position="91"/>
        <end position="108"/>
    </location>
</feature>
<dbReference type="GO" id="GO:0006826">
    <property type="term" value="P:iron ion transport"/>
    <property type="evidence" value="ECO:0007669"/>
    <property type="project" value="UniProtKB-KW"/>
</dbReference>
<evidence type="ECO:0000256" key="5">
    <source>
        <dbReference type="ARBA" id="ARBA00022692"/>
    </source>
</evidence>
<keyword evidence="13" id="KW-1185">Reference proteome</keyword>
<dbReference type="EMBL" id="KV700130">
    <property type="protein sequence ID" value="OCF32079.1"/>
    <property type="molecule type" value="Genomic_DNA"/>
</dbReference>
<dbReference type="PROSITE" id="PS50850">
    <property type="entry name" value="MFS"/>
    <property type="match status" value="1"/>
</dbReference>
<dbReference type="InterPro" id="IPR011701">
    <property type="entry name" value="MFS"/>
</dbReference>
<dbReference type="FunFam" id="1.20.1250.20:FF:000284">
    <property type="entry name" value="Siderophore iron transporter mirB"/>
    <property type="match status" value="1"/>
</dbReference>
<dbReference type="OrthoDB" id="2241241at2759"/>
<comment type="subcellular location">
    <subcellularLocation>
        <location evidence="1">Membrane</location>
        <topology evidence="1">Multi-pass membrane protein</topology>
    </subcellularLocation>
</comment>
<reference evidence="13" key="2">
    <citation type="submission" date="2013-12" db="EMBL/GenBank/DDBJ databases">
        <title>Evolution of pathogenesis and genome organization in the Tremellales.</title>
        <authorList>
            <person name="Cuomo C."/>
            <person name="Litvintseva A."/>
            <person name="Heitman J."/>
            <person name="Chen Y."/>
            <person name="Sun S."/>
            <person name="Springer D."/>
            <person name="Dromer F."/>
            <person name="Young S."/>
            <person name="Zeng Q."/>
            <person name="Chapman S."/>
            <person name="Gujja S."/>
            <person name="Saif S."/>
            <person name="Birren B."/>
        </authorList>
    </citation>
    <scope>NUCLEOTIDE SEQUENCE [LARGE SCALE GENOMIC DNA]</scope>
    <source>
        <strain evidence="13">BCC8398</strain>
    </source>
</reference>
<evidence type="ECO:0000313" key="13">
    <source>
        <dbReference type="Proteomes" id="UP000092666"/>
    </source>
</evidence>
<accession>A0A1B9GLW2</accession>
<feature type="transmembrane region" description="Helical" evidence="10">
    <location>
        <begin position="296"/>
        <end position="321"/>
    </location>
</feature>
<dbReference type="AlphaFoldDB" id="A0A1B9GLW2"/>
<dbReference type="PANTHER" id="PTHR23501:SF55">
    <property type="entry name" value="SIDEROPHORE IRON TRANSPORTER, PUTATIVE (AFU_ORTHOLOGUE AFUA_3G03440)-RELATED"/>
    <property type="match status" value="1"/>
</dbReference>
<feature type="domain" description="Major facilitator superfamily (MFS) profile" evidence="11">
    <location>
        <begin position="95"/>
        <end position="598"/>
    </location>
</feature>
<feature type="transmembrane region" description="Helical" evidence="10">
    <location>
        <begin position="437"/>
        <end position="456"/>
    </location>
</feature>
<organism evidence="12 13">
    <name type="scientific">Kwoniella heveanensis BCC8398</name>
    <dbReference type="NCBI Taxonomy" id="1296120"/>
    <lineage>
        <taxon>Eukaryota</taxon>
        <taxon>Fungi</taxon>
        <taxon>Dikarya</taxon>
        <taxon>Basidiomycota</taxon>
        <taxon>Agaricomycotina</taxon>
        <taxon>Tremellomycetes</taxon>
        <taxon>Tremellales</taxon>
        <taxon>Cryptococcaceae</taxon>
        <taxon>Kwoniella</taxon>
    </lineage>
</organism>
<feature type="transmembrane region" description="Helical" evidence="10">
    <location>
        <begin position="462"/>
        <end position="491"/>
    </location>
</feature>
<feature type="compositionally biased region" description="Basic and acidic residues" evidence="9">
    <location>
        <begin position="48"/>
        <end position="62"/>
    </location>
</feature>
<reference evidence="12 13" key="1">
    <citation type="submission" date="2013-07" db="EMBL/GenBank/DDBJ databases">
        <title>The Genome Sequence of Cryptococcus heveanensis BCC8398.</title>
        <authorList>
            <consortium name="The Broad Institute Genome Sequencing Platform"/>
            <person name="Cuomo C."/>
            <person name="Litvintseva A."/>
            <person name="Chen Y."/>
            <person name="Heitman J."/>
            <person name="Sun S."/>
            <person name="Springer D."/>
            <person name="Dromer F."/>
            <person name="Young S.K."/>
            <person name="Zeng Q."/>
            <person name="Gargeya S."/>
            <person name="Fitzgerald M."/>
            <person name="Abouelleil A."/>
            <person name="Alvarado L."/>
            <person name="Berlin A.M."/>
            <person name="Chapman S.B."/>
            <person name="Dewar J."/>
            <person name="Goldberg J."/>
            <person name="Griggs A."/>
            <person name="Gujja S."/>
            <person name="Hansen M."/>
            <person name="Howarth C."/>
            <person name="Imamovic A."/>
            <person name="Larimer J."/>
            <person name="McCowan C."/>
            <person name="Murphy C."/>
            <person name="Pearson M."/>
            <person name="Priest M."/>
            <person name="Roberts A."/>
            <person name="Saif S."/>
            <person name="Shea T."/>
            <person name="Sykes S."/>
            <person name="Wortman J."/>
            <person name="Nusbaum C."/>
            <person name="Birren B."/>
        </authorList>
    </citation>
    <scope>NUCLEOTIDE SEQUENCE [LARGE SCALE GENOMIC DNA]</scope>
    <source>
        <strain evidence="12 13">BCC8398</strain>
    </source>
</reference>
<evidence type="ECO:0000256" key="2">
    <source>
        <dbReference type="ARBA" id="ARBA00008335"/>
    </source>
</evidence>
<dbReference type="GO" id="GO:0005886">
    <property type="term" value="C:plasma membrane"/>
    <property type="evidence" value="ECO:0007669"/>
    <property type="project" value="TreeGrafter"/>
</dbReference>
<dbReference type="Gene3D" id="1.20.1250.20">
    <property type="entry name" value="MFS general substrate transporter like domains"/>
    <property type="match status" value="2"/>
</dbReference>
<evidence type="ECO:0000256" key="4">
    <source>
        <dbReference type="ARBA" id="ARBA00022496"/>
    </source>
</evidence>
<evidence type="ECO:0000313" key="12">
    <source>
        <dbReference type="EMBL" id="OCF32079.1"/>
    </source>
</evidence>
<keyword evidence="8 10" id="KW-0472">Membrane</keyword>
<feature type="transmembrane region" description="Helical" evidence="10">
    <location>
        <begin position="409"/>
        <end position="430"/>
    </location>
</feature>
<protein>
    <submittedName>
        <fullName evidence="12">Siderophore iron transporter MirB</fullName>
    </submittedName>
</protein>
<feature type="region of interest" description="Disordered" evidence="9">
    <location>
        <begin position="1"/>
        <end position="70"/>
    </location>
</feature>
<feature type="transmembrane region" description="Helical" evidence="10">
    <location>
        <begin position="128"/>
        <end position="146"/>
    </location>
</feature>
<feature type="transmembrane region" description="Helical" evidence="10">
    <location>
        <begin position="189"/>
        <end position="205"/>
    </location>
</feature>
<keyword evidence="5 10" id="KW-0812">Transmembrane</keyword>
<dbReference type="Pfam" id="PF07690">
    <property type="entry name" value="MFS_1"/>
    <property type="match status" value="1"/>
</dbReference>
<feature type="transmembrane region" description="Helical" evidence="10">
    <location>
        <begin position="577"/>
        <end position="595"/>
    </location>
</feature>
<dbReference type="SUPFAM" id="SSF103473">
    <property type="entry name" value="MFS general substrate transporter"/>
    <property type="match status" value="1"/>
</dbReference>
<evidence type="ECO:0000256" key="10">
    <source>
        <dbReference type="SAM" id="Phobius"/>
    </source>
</evidence>